<reference evidence="2 3" key="1">
    <citation type="submission" date="2016-03" db="EMBL/GenBank/DDBJ databases">
        <title>Photobacterium proteolyticum sp. nov. a protease producing bacterium isolated from ocean sediments of Laizhou Bay.</title>
        <authorList>
            <person name="Li Y."/>
        </authorList>
    </citation>
    <scope>NUCLEOTIDE SEQUENCE [LARGE SCALE GENOMIC DNA]</scope>
    <source>
        <strain evidence="2 3">R-40508</strain>
    </source>
</reference>
<organism evidence="2 3">
    <name type="scientific">Photobacterium jeanii</name>
    <dbReference type="NCBI Taxonomy" id="858640"/>
    <lineage>
        <taxon>Bacteria</taxon>
        <taxon>Pseudomonadati</taxon>
        <taxon>Pseudomonadota</taxon>
        <taxon>Gammaproteobacteria</taxon>
        <taxon>Vibrionales</taxon>
        <taxon>Vibrionaceae</taxon>
        <taxon>Photobacterium</taxon>
    </lineage>
</organism>
<proteinExistence type="predicted"/>
<evidence type="ECO:0000313" key="2">
    <source>
        <dbReference type="EMBL" id="OAN13776.1"/>
    </source>
</evidence>
<dbReference type="Gene3D" id="1.10.260.40">
    <property type="entry name" value="lambda repressor-like DNA-binding domains"/>
    <property type="match status" value="1"/>
</dbReference>
<dbReference type="PROSITE" id="PS50943">
    <property type="entry name" value="HTH_CROC1"/>
    <property type="match status" value="1"/>
</dbReference>
<dbReference type="InterPro" id="IPR001387">
    <property type="entry name" value="Cro/C1-type_HTH"/>
</dbReference>
<comment type="caution">
    <text evidence="2">The sequence shown here is derived from an EMBL/GenBank/DDBJ whole genome shotgun (WGS) entry which is preliminary data.</text>
</comment>
<dbReference type="InterPro" id="IPR010982">
    <property type="entry name" value="Lambda_DNA-bd_dom_sf"/>
</dbReference>
<dbReference type="Proteomes" id="UP000078503">
    <property type="component" value="Unassembled WGS sequence"/>
</dbReference>
<evidence type="ECO:0000313" key="3">
    <source>
        <dbReference type="Proteomes" id="UP000078503"/>
    </source>
</evidence>
<keyword evidence="3" id="KW-1185">Reference proteome</keyword>
<evidence type="ECO:0000259" key="1">
    <source>
        <dbReference type="PROSITE" id="PS50943"/>
    </source>
</evidence>
<gene>
    <name evidence="2" type="ORF">A3K86_14540</name>
</gene>
<dbReference type="CDD" id="cd00093">
    <property type="entry name" value="HTH_XRE"/>
    <property type="match status" value="1"/>
</dbReference>
<protein>
    <recommendedName>
        <fullName evidence="1">HTH cro/C1-type domain-containing protein</fullName>
    </recommendedName>
</protein>
<feature type="domain" description="HTH cro/C1-type" evidence="1">
    <location>
        <begin position="7"/>
        <end position="46"/>
    </location>
</feature>
<dbReference type="GO" id="GO:0003677">
    <property type="term" value="F:DNA binding"/>
    <property type="evidence" value="ECO:0007669"/>
    <property type="project" value="InterPro"/>
</dbReference>
<dbReference type="SUPFAM" id="SSF47413">
    <property type="entry name" value="lambda repressor-like DNA-binding domains"/>
    <property type="match status" value="1"/>
</dbReference>
<dbReference type="STRING" id="858640.A3K86_14540"/>
<name>A0A178K9N4_9GAMM</name>
<dbReference type="Pfam" id="PF01381">
    <property type="entry name" value="HTH_3"/>
    <property type="match status" value="1"/>
</dbReference>
<dbReference type="AlphaFoldDB" id="A0A178K9N4"/>
<sequence length="83" mass="9355">MKSEICAHYLEITPTYLSLVENGKKHPSDKVIDKAVRLFNVPSTYFLSLSEPVAKIVALSADLSEEDKNIISSILGNRKRQRH</sequence>
<accession>A0A178K9N4</accession>
<dbReference type="EMBL" id="LVHF01000028">
    <property type="protein sequence ID" value="OAN13776.1"/>
    <property type="molecule type" value="Genomic_DNA"/>
</dbReference>
<dbReference type="OrthoDB" id="5829071at2"/>